<dbReference type="EMBL" id="ML995490">
    <property type="protein sequence ID" value="KAF2140331.1"/>
    <property type="molecule type" value="Genomic_DNA"/>
</dbReference>
<gene>
    <name evidence="1" type="ORF">K452DRAFT_253107</name>
</gene>
<dbReference type="OrthoDB" id="4708870at2759"/>
<proteinExistence type="predicted"/>
<dbReference type="RefSeq" id="XP_033396044.1">
    <property type="nucleotide sequence ID" value="XM_033538274.1"/>
</dbReference>
<accession>A0A6A6BCW4</accession>
<sequence>MGGHAFEKLGISTPRISTHVYKDLASKYLEVLASFFQRVTCSHEPPNKDSHGDVDLLVEGPHLGVSSEHLAEVLDAKVHVTNGTVTSYAVLHPDDPSAYVQLDVQVCREGFLEWQQFMTSYGDVSQILGVVHRSLGLSSTDKGLHVRIPEMEAKNRKASMVYLSHDPEEVMKFLGLNPSLFHSGFDSEAEIYRWIASGRFFNRNALETHGHHPPEENSNDRTRRMKRGMYRRFVEGWMMDNPHAGSDCHWDRDSVLLEAIKNFAREEEYQTKLRKYQDVAREEALWAKIKMTIPRKNDSLRLVVRGLKRWIEVKNGRPIVRNKALPGKEFQPWSSKIDERSQLGLLDWIRDNWVIVQTKEKGFIKRAVCV</sequence>
<evidence type="ECO:0000313" key="1">
    <source>
        <dbReference type="EMBL" id="KAF2140331.1"/>
    </source>
</evidence>
<organism evidence="1 2">
    <name type="scientific">Aplosporella prunicola CBS 121167</name>
    <dbReference type="NCBI Taxonomy" id="1176127"/>
    <lineage>
        <taxon>Eukaryota</taxon>
        <taxon>Fungi</taxon>
        <taxon>Dikarya</taxon>
        <taxon>Ascomycota</taxon>
        <taxon>Pezizomycotina</taxon>
        <taxon>Dothideomycetes</taxon>
        <taxon>Dothideomycetes incertae sedis</taxon>
        <taxon>Botryosphaeriales</taxon>
        <taxon>Aplosporellaceae</taxon>
        <taxon>Aplosporella</taxon>
    </lineage>
</organism>
<dbReference type="AlphaFoldDB" id="A0A6A6BCW4"/>
<dbReference type="GeneID" id="54295770"/>
<reference evidence="1" key="1">
    <citation type="journal article" date="2020" name="Stud. Mycol.">
        <title>101 Dothideomycetes genomes: a test case for predicting lifestyles and emergence of pathogens.</title>
        <authorList>
            <person name="Haridas S."/>
            <person name="Albert R."/>
            <person name="Binder M."/>
            <person name="Bloem J."/>
            <person name="Labutti K."/>
            <person name="Salamov A."/>
            <person name="Andreopoulos B."/>
            <person name="Baker S."/>
            <person name="Barry K."/>
            <person name="Bills G."/>
            <person name="Bluhm B."/>
            <person name="Cannon C."/>
            <person name="Castanera R."/>
            <person name="Culley D."/>
            <person name="Daum C."/>
            <person name="Ezra D."/>
            <person name="Gonzalez J."/>
            <person name="Henrissat B."/>
            <person name="Kuo A."/>
            <person name="Liang C."/>
            <person name="Lipzen A."/>
            <person name="Lutzoni F."/>
            <person name="Magnuson J."/>
            <person name="Mondo S."/>
            <person name="Nolan M."/>
            <person name="Ohm R."/>
            <person name="Pangilinan J."/>
            <person name="Park H.-J."/>
            <person name="Ramirez L."/>
            <person name="Alfaro M."/>
            <person name="Sun H."/>
            <person name="Tritt A."/>
            <person name="Yoshinaga Y."/>
            <person name="Zwiers L.-H."/>
            <person name="Turgeon B."/>
            <person name="Goodwin S."/>
            <person name="Spatafora J."/>
            <person name="Crous P."/>
            <person name="Grigoriev I."/>
        </authorList>
    </citation>
    <scope>NUCLEOTIDE SEQUENCE</scope>
    <source>
        <strain evidence="1">CBS 121167</strain>
    </source>
</reference>
<name>A0A6A6BCW4_9PEZI</name>
<keyword evidence="2" id="KW-1185">Reference proteome</keyword>
<protein>
    <submittedName>
        <fullName evidence="1">Uncharacterized protein</fullName>
    </submittedName>
</protein>
<evidence type="ECO:0000313" key="2">
    <source>
        <dbReference type="Proteomes" id="UP000799438"/>
    </source>
</evidence>
<dbReference type="Proteomes" id="UP000799438">
    <property type="component" value="Unassembled WGS sequence"/>
</dbReference>